<dbReference type="GO" id="GO:0006355">
    <property type="term" value="P:regulation of DNA-templated transcription"/>
    <property type="evidence" value="ECO:0007669"/>
    <property type="project" value="InterPro"/>
</dbReference>
<evidence type="ECO:0000313" key="4">
    <source>
        <dbReference type="RefSeq" id="XP_018327886.1"/>
    </source>
</evidence>
<dbReference type="GeneID" id="108738798"/>
<dbReference type="Proteomes" id="UP000192223">
    <property type="component" value="Unplaced"/>
</dbReference>
<dbReference type="InterPro" id="IPR008984">
    <property type="entry name" value="SMAD_FHA_dom_sf"/>
</dbReference>
<keyword evidence="3" id="KW-1185">Reference proteome</keyword>
<dbReference type="PANTHER" id="PTHR22742:SF2">
    <property type="entry name" value="EXPANSION, ISOFORM A-RELATED"/>
    <property type="match status" value="1"/>
</dbReference>
<dbReference type="PANTHER" id="PTHR22742">
    <property type="entry name" value="EXPANSION, ISOFORM A-RELATED"/>
    <property type="match status" value="1"/>
</dbReference>
<dbReference type="Pfam" id="PF03166">
    <property type="entry name" value="MH2"/>
    <property type="match status" value="1"/>
</dbReference>
<dbReference type="AlphaFoldDB" id="A0A1W4WVH9"/>
<dbReference type="PROSITE" id="PS51076">
    <property type="entry name" value="MH2"/>
    <property type="match status" value="1"/>
</dbReference>
<accession>A0A1W4WVH9</accession>
<gene>
    <name evidence="4" type="primary">LOC108738798</name>
</gene>
<evidence type="ECO:0000313" key="3">
    <source>
        <dbReference type="Proteomes" id="UP000192223"/>
    </source>
</evidence>
<dbReference type="FunFam" id="2.60.200.10:FF:000006">
    <property type="entry name" value="Expansion, isoform A"/>
    <property type="match status" value="1"/>
</dbReference>
<dbReference type="GO" id="GO:0051239">
    <property type="term" value="P:regulation of multicellular organismal process"/>
    <property type="evidence" value="ECO:0007669"/>
    <property type="project" value="UniProtKB-ARBA"/>
</dbReference>
<feature type="region of interest" description="Disordered" evidence="1">
    <location>
        <begin position="1"/>
        <end position="27"/>
    </location>
</feature>
<feature type="region of interest" description="Disordered" evidence="1">
    <location>
        <begin position="293"/>
        <end position="359"/>
    </location>
</feature>
<reference evidence="4" key="1">
    <citation type="submission" date="2025-08" db="UniProtKB">
        <authorList>
            <consortium name="RefSeq"/>
        </authorList>
    </citation>
    <scope>IDENTIFICATION</scope>
    <source>
        <tissue evidence="4">Entire body</tissue>
    </source>
</reference>
<feature type="domain" description="MH2" evidence="2">
    <location>
        <begin position="57"/>
        <end position="251"/>
    </location>
</feature>
<dbReference type="Gene3D" id="2.60.200.10">
    <property type="match status" value="1"/>
</dbReference>
<proteinExistence type="predicted"/>
<organism evidence="3 4">
    <name type="scientific">Agrilus planipennis</name>
    <name type="common">Emerald ash borer</name>
    <name type="synonym">Agrilus marcopoli</name>
    <dbReference type="NCBI Taxonomy" id="224129"/>
    <lineage>
        <taxon>Eukaryota</taxon>
        <taxon>Metazoa</taxon>
        <taxon>Ecdysozoa</taxon>
        <taxon>Arthropoda</taxon>
        <taxon>Hexapoda</taxon>
        <taxon>Insecta</taxon>
        <taxon>Pterygota</taxon>
        <taxon>Neoptera</taxon>
        <taxon>Endopterygota</taxon>
        <taxon>Coleoptera</taxon>
        <taxon>Polyphaga</taxon>
        <taxon>Elateriformia</taxon>
        <taxon>Buprestoidea</taxon>
        <taxon>Buprestidae</taxon>
        <taxon>Agrilinae</taxon>
        <taxon>Agrilus</taxon>
    </lineage>
</organism>
<name>A0A1W4WVH9_AGRPL</name>
<dbReference type="SUPFAM" id="SSF49879">
    <property type="entry name" value="SMAD/FHA domain"/>
    <property type="match status" value="1"/>
</dbReference>
<protein>
    <submittedName>
        <fullName evidence="4">Uncharacterized protein LOC108738798</fullName>
    </submittedName>
</protein>
<dbReference type="RefSeq" id="XP_018327886.1">
    <property type="nucleotide sequence ID" value="XM_018472384.2"/>
</dbReference>
<dbReference type="KEGG" id="apln:108738798"/>
<dbReference type="FunCoup" id="A0A1W4WVH9">
    <property type="interactions" value="1"/>
</dbReference>
<sequence length="381" mass="43891">MMSRRNMLSRLEDHVQPSSSSQQPHEEEDIWYRKEILFKEHIQEVLEKWSKIDDEIWAKVIIFEKNRRIAKAYARAPVLTVNGSNDGFDGFRIGLCGFDNPFRDRKTEEIKLHIGHGVKIKMDESGNILIKRLSRGNVYVKDTTDGGDNALGKDIVDLPGWSLEPVKPFKLFDMKKFHSNVNQELRSAYPDRKKLEFQCLNAVTFVKDSADVLDCPVWILVINIVALEMLKSKVPPYYKTGGVKQRPRLLNPDEDPYSMIGNVNSYANFRLPVMPNGSNFGVPREPRELYFRSGGQSLMSRPRPTDRPPKLPPRDNMLPFKIPEPDYEDVDPKSVQTSDAKNKQKKKNSKEDKYENPYYCGLGVKIPNFILKAKSKDVKHH</sequence>
<feature type="compositionally biased region" description="Basic and acidic residues" evidence="1">
    <location>
        <begin position="303"/>
        <end position="313"/>
    </location>
</feature>
<dbReference type="InterPro" id="IPR017855">
    <property type="entry name" value="SMAD-like_dom_sf"/>
</dbReference>
<dbReference type="OrthoDB" id="5973987at2759"/>
<dbReference type="InterPro" id="IPR001132">
    <property type="entry name" value="SMAD_dom_Dwarfin-type"/>
</dbReference>
<dbReference type="GO" id="GO:0050793">
    <property type="term" value="P:regulation of developmental process"/>
    <property type="evidence" value="ECO:0007669"/>
    <property type="project" value="UniProtKB-ARBA"/>
</dbReference>
<evidence type="ECO:0000256" key="1">
    <source>
        <dbReference type="SAM" id="MobiDB-lite"/>
    </source>
</evidence>
<dbReference type="SMART" id="SM00524">
    <property type="entry name" value="DWB"/>
    <property type="match status" value="1"/>
</dbReference>
<evidence type="ECO:0000259" key="2">
    <source>
        <dbReference type="PROSITE" id="PS51076"/>
    </source>
</evidence>
<dbReference type="InParanoid" id="A0A1W4WVH9"/>
<dbReference type="GO" id="GO:0009791">
    <property type="term" value="P:post-embryonic development"/>
    <property type="evidence" value="ECO:0007669"/>
    <property type="project" value="UniProtKB-ARBA"/>
</dbReference>